<name>A0A554NFN0_9EURY</name>
<evidence type="ECO:0000256" key="1">
    <source>
        <dbReference type="ARBA" id="ARBA00001954"/>
    </source>
</evidence>
<evidence type="ECO:0000313" key="7">
    <source>
        <dbReference type="Proteomes" id="UP000319894"/>
    </source>
</evidence>
<dbReference type="InterPro" id="IPR004294">
    <property type="entry name" value="Carotenoid_Oase"/>
</dbReference>
<dbReference type="RefSeq" id="WP_144260706.1">
    <property type="nucleotide sequence ID" value="NZ_QMDX01000001.1"/>
</dbReference>
<keyword evidence="5" id="KW-0408">Iron</keyword>
<dbReference type="PANTHER" id="PTHR10543:SF24">
    <property type="entry name" value="CAROTENOID ISOMEROOXYGENASE"/>
    <property type="match status" value="1"/>
</dbReference>
<keyword evidence="7" id="KW-1185">Reference proteome</keyword>
<dbReference type="GO" id="GO:0046872">
    <property type="term" value="F:metal ion binding"/>
    <property type="evidence" value="ECO:0007669"/>
    <property type="project" value="UniProtKB-KW"/>
</dbReference>
<dbReference type="AlphaFoldDB" id="A0A554NFN0"/>
<comment type="caution">
    <text evidence="6">The sequence shown here is derived from an EMBL/GenBank/DDBJ whole genome shotgun (WGS) entry which is preliminary data.</text>
</comment>
<evidence type="ECO:0000313" key="6">
    <source>
        <dbReference type="EMBL" id="TSD16202.1"/>
    </source>
</evidence>
<proteinExistence type="inferred from homology"/>
<keyword evidence="4" id="KW-0560">Oxidoreductase</keyword>
<evidence type="ECO:0000256" key="4">
    <source>
        <dbReference type="ARBA" id="ARBA00023002"/>
    </source>
</evidence>
<dbReference type="OrthoDB" id="199596at2157"/>
<dbReference type="PANTHER" id="PTHR10543">
    <property type="entry name" value="BETA-CAROTENE DIOXYGENASE"/>
    <property type="match status" value="1"/>
</dbReference>
<dbReference type="GO" id="GO:0004497">
    <property type="term" value="F:monooxygenase activity"/>
    <property type="evidence" value="ECO:0007669"/>
    <property type="project" value="UniProtKB-KW"/>
</dbReference>
<accession>A0A554NFN0</accession>
<evidence type="ECO:0000256" key="3">
    <source>
        <dbReference type="ARBA" id="ARBA00022723"/>
    </source>
</evidence>
<sequence length="495" mass="54152">MATSLGFHSLSDERATSLAVDGSLPAWLTGSLIRNGPGSFSIADGQAVDHWFDGLAMCYRFTFDPGNRAGTAVDGADDAVHYRNRFLDTDAYADAQAGTFDGGFATGESTLRERLAGLFTEPYDNTNIIVERVADQYRALTESPRATVVDPNTLTVADDVQYDGPEPSGQLVCAHLKRDPATGTLFTVETEFGRTSTYHIHALLGDGDRRHVGSVETDAPAYMHSFALTPHYVVLTEFPLRVNPLSFFKPGRQGPFIEQFEWQPDRGTRVAVVDRTSGELVAEPRTEALFGFHHVNAFERDGGTEVVFDLETIPDATAIDDLSLETLRQGNLDAVAGRLERFIVDLGGVTGSDRYGPGEATVRREMRYDEGTALPTVSPARWCRPHQYVYAMSMDQPTTEWATGVLKYDTETGAVAEFSSGGDYFGEPIFVPRGGGPEDAGVVLTVALDIDAERSRLVVIDGESFDERARVELPHAAPFDFHGRYFPEVQARAET</sequence>
<organism evidence="6 7">
    <name type="scientific">Haloglomus irregulare</name>
    <dbReference type="NCBI Taxonomy" id="2234134"/>
    <lineage>
        <taxon>Archaea</taxon>
        <taxon>Methanobacteriati</taxon>
        <taxon>Methanobacteriota</taxon>
        <taxon>Stenosarchaea group</taxon>
        <taxon>Halobacteria</taxon>
        <taxon>Halobacteriales</taxon>
        <taxon>Natronomonadaceae</taxon>
        <taxon>Haloglomus</taxon>
    </lineage>
</organism>
<comment type="similarity">
    <text evidence="2">Belongs to the carotenoid oxygenase family.</text>
</comment>
<dbReference type="Proteomes" id="UP000319894">
    <property type="component" value="Unassembled WGS sequence"/>
</dbReference>
<dbReference type="GO" id="GO:0016121">
    <property type="term" value="P:carotene catabolic process"/>
    <property type="evidence" value="ECO:0007669"/>
    <property type="project" value="TreeGrafter"/>
</dbReference>
<dbReference type="Pfam" id="PF03055">
    <property type="entry name" value="RPE65"/>
    <property type="match status" value="1"/>
</dbReference>
<keyword evidence="6" id="KW-0503">Monooxygenase</keyword>
<keyword evidence="3" id="KW-0479">Metal-binding</keyword>
<gene>
    <name evidence="6" type="ORF">DP107_03335</name>
</gene>
<evidence type="ECO:0000256" key="2">
    <source>
        <dbReference type="ARBA" id="ARBA00006787"/>
    </source>
</evidence>
<evidence type="ECO:0000256" key="5">
    <source>
        <dbReference type="ARBA" id="ARBA00023004"/>
    </source>
</evidence>
<dbReference type="GO" id="GO:0010436">
    <property type="term" value="F:carotenoid dioxygenase activity"/>
    <property type="evidence" value="ECO:0007669"/>
    <property type="project" value="TreeGrafter"/>
</dbReference>
<dbReference type="EMBL" id="QMDX01000001">
    <property type="protein sequence ID" value="TSD16202.1"/>
    <property type="molecule type" value="Genomic_DNA"/>
</dbReference>
<comment type="cofactor">
    <cofactor evidence="1">
        <name>Fe(2+)</name>
        <dbReference type="ChEBI" id="CHEBI:29033"/>
    </cofactor>
</comment>
<protein>
    <submittedName>
        <fullName evidence="6">Beta-carotene 15,15'-monooxygenase</fullName>
    </submittedName>
</protein>
<dbReference type="InParanoid" id="A0A554NFN0"/>
<reference evidence="6 7" key="1">
    <citation type="submission" date="2018-06" db="EMBL/GenBank/DDBJ databases">
        <title>Natronomonas sp. F16-60 a new haloarchaeon isolated from a solar saltern of Isla Cristina, Huelva, Spain.</title>
        <authorList>
            <person name="Duran-Viseras A."/>
            <person name="Sanchez-Porro C."/>
            <person name="Ventosa A."/>
        </authorList>
    </citation>
    <scope>NUCLEOTIDE SEQUENCE [LARGE SCALE GENOMIC DNA]</scope>
    <source>
        <strain evidence="6 7">F16-60</strain>
    </source>
</reference>